<dbReference type="AlphaFoldDB" id="A0A2P2PQC9"/>
<accession>A0A2P2PQC9</accession>
<sequence length="47" mass="5715">MAQQFFFFLIATKITPFSPSKSIKRPNIKNAYRFPPYSRRNYSFFLF</sequence>
<dbReference type="EMBL" id="GGEC01076452">
    <property type="protein sequence ID" value="MBX56936.1"/>
    <property type="molecule type" value="Transcribed_RNA"/>
</dbReference>
<name>A0A2P2PQC9_RHIMU</name>
<proteinExistence type="predicted"/>
<organism evidence="1">
    <name type="scientific">Rhizophora mucronata</name>
    <name type="common">Asiatic mangrove</name>
    <dbReference type="NCBI Taxonomy" id="61149"/>
    <lineage>
        <taxon>Eukaryota</taxon>
        <taxon>Viridiplantae</taxon>
        <taxon>Streptophyta</taxon>
        <taxon>Embryophyta</taxon>
        <taxon>Tracheophyta</taxon>
        <taxon>Spermatophyta</taxon>
        <taxon>Magnoliopsida</taxon>
        <taxon>eudicotyledons</taxon>
        <taxon>Gunneridae</taxon>
        <taxon>Pentapetalae</taxon>
        <taxon>rosids</taxon>
        <taxon>fabids</taxon>
        <taxon>Malpighiales</taxon>
        <taxon>Rhizophoraceae</taxon>
        <taxon>Rhizophora</taxon>
    </lineage>
</organism>
<protein>
    <submittedName>
        <fullName evidence="1">Uncharacterized protein</fullName>
    </submittedName>
</protein>
<evidence type="ECO:0000313" key="1">
    <source>
        <dbReference type="EMBL" id="MBX56936.1"/>
    </source>
</evidence>
<reference evidence="1" key="1">
    <citation type="submission" date="2018-02" db="EMBL/GenBank/DDBJ databases">
        <title>Rhizophora mucronata_Transcriptome.</title>
        <authorList>
            <person name="Meera S.P."/>
            <person name="Sreeshan A."/>
            <person name="Augustine A."/>
        </authorList>
    </citation>
    <scope>NUCLEOTIDE SEQUENCE</scope>
    <source>
        <tissue evidence="1">Leaf</tissue>
    </source>
</reference>